<feature type="transmembrane region" description="Helical" evidence="1">
    <location>
        <begin position="287"/>
        <end position="316"/>
    </location>
</feature>
<feature type="transmembrane region" description="Helical" evidence="1">
    <location>
        <begin position="234"/>
        <end position="251"/>
    </location>
</feature>
<keyword evidence="1" id="KW-1133">Transmembrane helix</keyword>
<feature type="transmembrane region" description="Helical" evidence="1">
    <location>
        <begin position="337"/>
        <end position="355"/>
    </location>
</feature>
<dbReference type="EMBL" id="LNGF01000039">
    <property type="protein sequence ID" value="KYC46936.1"/>
    <property type="molecule type" value="Genomic_DNA"/>
</dbReference>
<feature type="transmembrane region" description="Helical" evidence="1">
    <location>
        <begin position="107"/>
        <end position="126"/>
    </location>
</feature>
<organism evidence="2 3">
    <name type="scientific">Candidatus Methanofastidiosum methylothiophilum</name>
    <dbReference type="NCBI Taxonomy" id="1705564"/>
    <lineage>
        <taxon>Archaea</taxon>
        <taxon>Methanobacteriati</taxon>
        <taxon>Methanobacteriota</taxon>
        <taxon>Stenosarchaea group</taxon>
        <taxon>Candidatus Methanofastidiosia</taxon>
        <taxon>Candidatus Methanofastidiosales</taxon>
        <taxon>Candidatus Methanofastidiosaceae</taxon>
        <taxon>Candidatus Methanofastidiosum</taxon>
    </lineage>
</organism>
<accession>A0A150IPD7</accession>
<feature type="transmembrane region" description="Helical" evidence="1">
    <location>
        <begin position="210"/>
        <end position="228"/>
    </location>
</feature>
<keyword evidence="1" id="KW-0472">Membrane</keyword>
<evidence type="ECO:0000256" key="1">
    <source>
        <dbReference type="SAM" id="Phobius"/>
    </source>
</evidence>
<protein>
    <submittedName>
        <fullName evidence="2">Uncharacterized protein</fullName>
    </submittedName>
</protein>
<name>A0A150IPD7_9EURY</name>
<keyword evidence="1" id="KW-0812">Transmembrane</keyword>
<dbReference type="Proteomes" id="UP000091929">
    <property type="component" value="Unassembled WGS sequence"/>
</dbReference>
<evidence type="ECO:0000313" key="2">
    <source>
        <dbReference type="EMBL" id="KYC46936.1"/>
    </source>
</evidence>
<feature type="transmembrane region" description="Helical" evidence="1">
    <location>
        <begin position="486"/>
        <end position="505"/>
    </location>
</feature>
<sequence>MNIKLKNLNYYLNNADKYLAFALIVLGIIASVVLAFVNTNLLPAPIAIVIFSIVYLVNIQYDVKNSCDAYFSRKYTILLFITIFILINLSFISFIFRPELYSRPLTYFILISIVSGLLTFLIMYLPPNRKYEYLALISIIIIGLSLRILPQVLFPDIVGMDPWVHRNFTIQIMSLGHLVDGFAYSRLPSMHILIAAVSFLTGLNYKWSSVIAVTIPQLISFVVVYLIGRDIFNSKVGLIGALLLCVSANYICLGYWIFPTGFALIFSAFLLYYLIKEDKHDSAADAIIKILLAILIVSIHMQVALAILIFLIFFWVGKRIYNQFQSNGLDFIYSAKVRYTFIILFAVLMFGWWIYMANKVELPFTFIHRALEYDPSQIRDVTAYSTYVIPYYQYLMNISPYLFFYGFSVVGSLYAVSKKSNYNYLALTLGGIALLAMPFLLLQSNMSGYLSERWIYTAQLFMSIPVAIGVFKIFKVTKKKNMFKSIAIISLISIFVFVNVINPSANIDNSHISKYSTIRYAYTDSELISINTLQKMNTNLIYTDKINALAVLTQPITPVDEYLENKNYTLLRGFVILRTVIVSEPVPGMNLNYDPIAELSLNSNFDRVYDSGSERAFLNLINPKAHP</sequence>
<feature type="transmembrane region" description="Helical" evidence="1">
    <location>
        <begin position="75"/>
        <end position="95"/>
    </location>
</feature>
<dbReference type="AlphaFoldDB" id="A0A150IPD7"/>
<feature type="transmembrane region" description="Helical" evidence="1">
    <location>
        <begin position="454"/>
        <end position="474"/>
    </location>
</feature>
<feature type="transmembrane region" description="Helical" evidence="1">
    <location>
        <begin position="18"/>
        <end position="37"/>
    </location>
</feature>
<feature type="transmembrane region" description="Helical" evidence="1">
    <location>
        <begin position="43"/>
        <end position="63"/>
    </location>
</feature>
<feature type="transmembrane region" description="Helical" evidence="1">
    <location>
        <begin position="133"/>
        <end position="154"/>
    </location>
</feature>
<reference evidence="2 3" key="1">
    <citation type="journal article" date="2016" name="ISME J.">
        <title>Chasing the elusive Euryarchaeota class WSA2: genomes reveal a uniquely fastidious methyl-reducing methanogen.</title>
        <authorList>
            <person name="Nobu M.K."/>
            <person name="Narihiro T."/>
            <person name="Kuroda K."/>
            <person name="Mei R."/>
            <person name="Liu W.T."/>
        </authorList>
    </citation>
    <scope>NUCLEOTIDE SEQUENCE [LARGE SCALE GENOMIC DNA]</scope>
    <source>
        <strain evidence="2">B15fssc0709_Meth_Bin003</strain>
    </source>
</reference>
<feature type="transmembrane region" description="Helical" evidence="1">
    <location>
        <begin position="398"/>
        <end position="417"/>
    </location>
</feature>
<comment type="caution">
    <text evidence="2">The sequence shown here is derived from an EMBL/GenBank/DDBJ whole genome shotgun (WGS) entry which is preliminary data.</text>
</comment>
<evidence type="ECO:0000313" key="3">
    <source>
        <dbReference type="Proteomes" id="UP000091929"/>
    </source>
</evidence>
<feature type="transmembrane region" description="Helical" evidence="1">
    <location>
        <begin position="424"/>
        <end position="442"/>
    </location>
</feature>
<proteinExistence type="predicted"/>
<gene>
    <name evidence="2" type="ORF">APG11_01571</name>
</gene>